<dbReference type="RefSeq" id="WP_183352468.1">
    <property type="nucleotide sequence ID" value="NZ_BLXX01000001.1"/>
</dbReference>
<evidence type="ECO:0000313" key="2">
    <source>
        <dbReference type="Proteomes" id="UP000556026"/>
    </source>
</evidence>
<protein>
    <submittedName>
        <fullName evidence="1">Uncharacterized protein</fullName>
    </submittedName>
</protein>
<gene>
    <name evidence="1" type="ORF">GMST_00330</name>
</gene>
<proteinExistence type="predicted"/>
<name>A0A6V8MCI9_9BACT</name>
<keyword evidence="2" id="KW-1185">Reference proteome</keyword>
<dbReference type="AlphaFoldDB" id="A0A6V8MCI9"/>
<reference evidence="2" key="1">
    <citation type="submission" date="2020-06" db="EMBL/GenBank/DDBJ databases">
        <title>Draft genomic sequence of Geomonas sp. Red330.</title>
        <authorList>
            <person name="Itoh H."/>
            <person name="Zhenxing X."/>
            <person name="Ushijima N."/>
            <person name="Masuda Y."/>
            <person name="Shiratori Y."/>
            <person name="Senoo K."/>
        </authorList>
    </citation>
    <scope>NUCLEOTIDE SEQUENCE [LARGE SCALE GENOMIC DNA]</scope>
    <source>
        <strain evidence="2">Red330</strain>
    </source>
</reference>
<comment type="caution">
    <text evidence="1">The sequence shown here is derived from an EMBL/GenBank/DDBJ whole genome shotgun (WGS) entry which is preliminary data.</text>
</comment>
<evidence type="ECO:0000313" key="1">
    <source>
        <dbReference type="EMBL" id="GFO57708.1"/>
    </source>
</evidence>
<dbReference type="EMBL" id="BLXX01000001">
    <property type="protein sequence ID" value="GFO57708.1"/>
    <property type="molecule type" value="Genomic_DNA"/>
</dbReference>
<accession>A0A6V8MCI9</accession>
<organism evidence="1 2">
    <name type="scientific">Geomonas silvestris</name>
    <dbReference type="NCBI Taxonomy" id="2740184"/>
    <lineage>
        <taxon>Bacteria</taxon>
        <taxon>Pseudomonadati</taxon>
        <taxon>Thermodesulfobacteriota</taxon>
        <taxon>Desulfuromonadia</taxon>
        <taxon>Geobacterales</taxon>
        <taxon>Geobacteraceae</taxon>
        <taxon>Geomonas</taxon>
    </lineage>
</organism>
<sequence>MSTRNPSWPTLPNAQVDVISHTIVSEDNLREIQGVTASEQHAMIDVGDTLSVVFFNNSSLGCAGTVTIWHNKHQAAVKTYSASITGEWLDADNLVVTDAEEEGWTVNGELVTGCLAMDLNGSQGIYSCGEFYRGI</sequence>
<dbReference type="Proteomes" id="UP000556026">
    <property type="component" value="Unassembled WGS sequence"/>
</dbReference>